<dbReference type="PANTHER" id="PTHR11214:SF235">
    <property type="entry name" value="HEXOSYLTRANSFERASE"/>
    <property type="match status" value="1"/>
</dbReference>
<dbReference type="Pfam" id="PF01762">
    <property type="entry name" value="Galactosyl_T"/>
    <property type="match status" value="1"/>
</dbReference>
<evidence type="ECO:0000256" key="4">
    <source>
        <dbReference type="ARBA" id="ARBA00022679"/>
    </source>
</evidence>
<dbReference type="AlphaFoldDB" id="A0AAD7YQ25"/>
<protein>
    <recommendedName>
        <fullName evidence="11">Hexosyltransferase</fullName>
        <ecNumber evidence="11">2.4.1.-</ecNumber>
    </recommendedName>
</protein>
<evidence type="ECO:0000256" key="5">
    <source>
        <dbReference type="ARBA" id="ARBA00022692"/>
    </source>
</evidence>
<organism evidence="12 13">
    <name type="scientific">Mythimna separata</name>
    <name type="common">Oriental armyworm</name>
    <name type="synonym">Pseudaletia separata</name>
    <dbReference type="NCBI Taxonomy" id="271217"/>
    <lineage>
        <taxon>Eukaryota</taxon>
        <taxon>Metazoa</taxon>
        <taxon>Ecdysozoa</taxon>
        <taxon>Arthropoda</taxon>
        <taxon>Hexapoda</taxon>
        <taxon>Insecta</taxon>
        <taxon>Pterygota</taxon>
        <taxon>Neoptera</taxon>
        <taxon>Endopterygota</taxon>
        <taxon>Lepidoptera</taxon>
        <taxon>Glossata</taxon>
        <taxon>Ditrysia</taxon>
        <taxon>Noctuoidea</taxon>
        <taxon>Noctuidae</taxon>
        <taxon>Noctuinae</taxon>
        <taxon>Hadenini</taxon>
        <taxon>Mythimna</taxon>
    </lineage>
</organism>
<proteinExistence type="inferred from homology"/>
<keyword evidence="5 11" id="KW-0812">Transmembrane</keyword>
<dbReference type="EMBL" id="JARGEI010000011">
    <property type="protein sequence ID" value="KAJ8723960.1"/>
    <property type="molecule type" value="Genomic_DNA"/>
</dbReference>
<keyword evidence="6 11" id="KW-0735">Signal-anchor</keyword>
<name>A0AAD7YQ25_MYTSE</name>
<dbReference type="FunFam" id="3.90.550.50:FF:000001">
    <property type="entry name" value="Hexosyltransferase"/>
    <property type="match status" value="1"/>
</dbReference>
<dbReference type="Gene3D" id="3.90.550.50">
    <property type="match status" value="1"/>
</dbReference>
<evidence type="ECO:0000313" key="13">
    <source>
        <dbReference type="Proteomes" id="UP001231518"/>
    </source>
</evidence>
<gene>
    <name evidence="12" type="ORF">PYW07_007940</name>
</gene>
<dbReference type="EC" id="2.4.1.-" evidence="11"/>
<reference evidence="12" key="1">
    <citation type="submission" date="2023-03" db="EMBL/GenBank/DDBJ databases">
        <title>Chromosome-level genomes of two armyworms, Mythimna separata and Mythimna loreyi, provide insights into the biosynthesis and reception of sex pheromones.</title>
        <authorList>
            <person name="Zhao H."/>
        </authorList>
    </citation>
    <scope>NUCLEOTIDE SEQUENCE</scope>
    <source>
        <strain evidence="12">BeijingLab</strain>
        <tissue evidence="12">Pupa</tissue>
    </source>
</reference>
<feature type="transmembrane region" description="Helical" evidence="11">
    <location>
        <begin position="12"/>
        <end position="30"/>
    </location>
</feature>
<evidence type="ECO:0000256" key="11">
    <source>
        <dbReference type="RuleBase" id="RU363063"/>
    </source>
</evidence>
<dbReference type="GO" id="GO:0016758">
    <property type="term" value="F:hexosyltransferase activity"/>
    <property type="evidence" value="ECO:0007669"/>
    <property type="project" value="InterPro"/>
</dbReference>
<dbReference type="GO" id="GO:0000139">
    <property type="term" value="C:Golgi membrane"/>
    <property type="evidence" value="ECO:0007669"/>
    <property type="project" value="UniProtKB-SubCell"/>
</dbReference>
<comment type="caution">
    <text evidence="12">The sequence shown here is derived from an EMBL/GenBank/DDBJ whole genome shotgun (WGS) entry which is preliminary data.</text>
</comment>
<comment type="similarity">
    <text evidence="2 11">Belongs to the glycosyltransferase 31 family.</text>
</comment>
<dbReference type="InterPro" id="IPR002659">
    <property type="entry name" value="Glyco_trans_31"/>
</dbReference>
<keyword evidence="9 11" id="KW-0472">Membrane</keyword>
<evidence type="ECO:0000256" key="1">
    <source>
        <dbReference type="ARBA" id="ARBA00004323"/>
    </source>
</evidence>
<keyword evidence="8 11" id="KW-0333">Golgi apparatus</keyword>
<sequence>MDNFEKYTMRRKFVYIVLLLGIALTSWIYWKSNAEFNDTLIILKRKLYTIRDVSLQPLPTTCKSHPFLVIIVTSYVGHVELRSAHRRAMPAEELRKINATRVFLLAQIPDTEKYITQSAINDESKSFGDILQGTFKENYRNLTYKHLMGLKWASTTCRDASYILKVDDDTVYNLEKTYALLKSVNYSTPLLMGYMLNNTKPRRNKENKWYVTWDEYPRHEYPPYLSGWYYITTPQVAAALCDEAIYHPYFWIDDIFVTGLLTESLGIKLRELPDSFWLAYYELLECCLNDMIKKSIKCDYVVGPNGGRNNLIVEFNNAVRNCNNWGNCTIRTSDQELDKVCIAHKERQIFGDGGQAEVKYIKL</sequence>
<evidence type="ECO:0000256" key="8">
    <source>
        <dbReference type="ARBA" id="ARBA00023034"/>
    </source>
</evidence>
<evidence type="ECO:0000256" key="6">
    <source>
        <dbReference type="ARBA" id="ARBA00022968"/>
    </source>
</evidence>
<dbReference type="GO" id="GO:0006493">
    <property type="term" value="P:protein O-linked glycosylation"/>
    <property type="evidence" value="ECO:0007669"/>
    <property type="project" value="TreeGrafter"/>
</dbReference>
<evidence type="ECO:0000313" key="12">
    <source>
        <dbReference type="EMBL" id="KAJ8723960.1"/>
    </source>
</evidence>
<keyword evidence="4" id="KW-0808">Transferase</keyword>
<evidence type="ECO:0000256" key="10">
    <source>
        <dbReference type="ARBA" id="ARBA00023180"/>
    </source>
</evidence>
<keyword evidence="10" id="KW-0325">Glycoprotein</keyword>
<accession>A0AAD7YQ25</accession>
<dbReference type="Proteomes" id="UP001231518">
    <property type="component" value="Chromosome 20"/>
</dbReference>
<keyword evidence="3 11" id="KW-0328">Glycosyltransferase</keyword>
<keyword evidence="7 11" id="KW-1133">Transmembrane helix</keyword>
<evidence type="ECO:0000256" key="3">
    <source>
        <dbReference type="ARBA" id="ARBA00022676"/>
    </source>
</evidence>
<comment type="subcellular location">
    <subcellularLocation>
        <location evidence="1 11">Golgi apparatus membrane</location>
        <topology evidence="1 11">Single-pass type II membrane protein</topology>
    </subcellularLocation>
</comment>
<evidence type="ECO:0000256" key="2">
    <source>
        <dbReference type="ARBA" id="ARBA00008661"/>
    </source>
</evidence>
<evidence type="ECO:0000256" key="7">
    <source>
        <dbReference type="ARBA" id="ARBA00022989"/>
    </source>
</evidence>
<dbReference type="PANTHER" id="PTHR11214">
    <property type="entry name" value="BETA-1,3-N-ACETYLGLUCOSAMINYLTRANSFERASE"/>
    <property type="match status" value="1"/>
</dbReference>
<keyword evidence="13" id="KW-1185">Reference proteome</keyword>
<evidence type="ECO:0000256" key="9">
    <source>
        <dbReference type="ARBA" id="ARBA00023136"/>
    </source>
</evidence>